<name>A0A388TIQ7_9BACT</name>
<evidence type="ECO:0000313" key="2">
    <source>
        <dbReference type="Proteomes" id="UP000275925"/>
    </source>
</evidence>
<organism evidence="1 2">
    <name type="scientific">Candidatus Termititenax persephonae</name>
    <dbReference type="NCBI Taxonomy" id="2218525"/>
    <lineage>
        <taxon>Bacteria</taxon>
        <taxon>Bacillati</taxon>
        <taxon>Candidatus Margulisiibacteriota</taxon>
        <taxon>Candidatus Termititenacia</taxon>
        <taxon>Candidatus Termititenacales</taxon>
        <taxon>Candidatus Termititenacaceae</taxon>
        <taxon>Candidatus Termititenax</taxon>
    </lineage>
</organism>
<proteinExistence type="predicted"/>
<reference evidence="1 2" key="1">
    <citation type="journal article" date="2019" name="ISME J.">
        <title>Genome analyses of uncultured TG2/ZB3 bacteria in 'Margulisbacteria' specifically attached to ectosymbiotic spirochetes of protists in the termite gut.</title>
        <authorList>
            <person name="Utami Y.D."/>
            <person name="Kuwahara H."/>
            <person name="Igai K."/>
            <person name="Murakami T."/>
            <person name="Sugaya K."/>
            <person name="Morikawa T."/>
            <person name="Nagura Y."/>
            <person name="Yuki M."/>
            <person name="Deevong P."/>
            <person name="Inoue T."/>
            <person name="Kihara K."/>
            <person name="Lo N."/>
            <person name="Yamada A."/>
            <person name="Ohkuma M."/>
            <person name="Hongoh Y."/>
        </authorList>
    </citation>
    <scope>NUCLEOTIDE SEQUENCE [LARGE SCALE GENOMIC DNA]</scope>
    <source>
        <strain evidence="1">NkOx7-02</strain>
    </source>
</reference>
<evidence type="ECO:0000313" key="1">
    <source>
        <dbReference type="EMBL" id="GBR76680.1"/>
    </source>
</evidence>
<dbReference type="EMBL" id="BGZO01000040">
    <property type="protein sequence ID" value="GBR76680.1"/>
    <property type="molecule type" value="Genomic_DNA"/>
</dbReference>
<gene>
    <name evidence="1" type="ORF">NO2_1191</name>
</gene>
<dbReference type="Proteomes" id="UP000275925">
    <property type="component" value="Unassembled WGS sequence"/>
</dbReference>
<protein>
    <submittedName>
        <fullName evidence="1">Uncharacterized protein</fullName>
    </submittedName>
</protein>
<comment type="caution">
    <text evidence="1">The sequence shown here is derived from an EMBL/GenBank/DDBJ whole genome shotgun (WGS) entry which is preliminary data.</text>
</comment>
<sequence length="249" mass="28883">MAIATVNMLNRPLEEQIQDLRQTDHYREIQDKLQAEREQKGLWVKGKDKAGETDYYMDVTKLSAKSFFTTVRTHEGVVRVPMVIKMIMGQKINLRDRIENLMEMYMKEVIKSTSHNLMMSRIAGMKMAAAAFILAQLGVPPEELRKLRKKALDDAVSENVALMEENLYNSELLEIVGGSSGARLKAERSVLDEIQKQILTQAKRLNIDDYYTKEKILEMRVNAAKNIYYKFVEEEQTIQYELDYYLNEA</sequence>
<keyword evidence="2" id="KW-1185">Reference proteome</keyword>
<dbReference type="AlphaFoldDB" id="A0A388TIQ7"/>
<accession>A0A388TIQ7</accession>